<keyword evidence="2 5" id="KW-0238">DNA-binding</keyword>
<proteinExistence type="predicted"/>
<dbReference type="InterPro" id="IPR011991">
    <property type="entry name" value="ArsR-like_HTH"/>
</dbReference>
<evidence type="ECO:0000313" key="5">
    <source>
        <dbReference type="EMBL" id="SFE67121.1"/>
    </source>
</evidence>
<keyword evidence="1" id="KW-0805">Transcription regulation</keyword>
<dbReference type="PANTHER" id="PTHR30154">
    <property type="entry name" value="LEUCINE-RESPONSIVE REGULATORY PROTEIN"/>
    <property type="match status" value="1"/>
</dbReference>
<name>A0A1I2CFM4_9BACT</name>
<dbReference type="GO" id="GO:0005829">
    <property type="term" value="C:cytosol"/>
    <property type="evidence" value="ECO:0007669"/>
    <property type="project" value="TreeGrafter"/>
</dbReference>
<feature type="domain" description="HTH asnC-type" evidence="4">
    <location>
        <begin position="14"/>
        <end position="75"/>
    </location>
</feature>
<organism evidence="5 6">
    <name type="scientific">Spirosoma endophyticum</name>
    <dbReference type="NCBI Taxonomy" id="662367"/>
    <lineage>
        <taxon>Bacteria</taxon>
        <taxon>Pseudomonadati</taxon>
        <taxon>Bacteroidota</taxon>
        <taxon>Cytophagia</taxon>
        <taxon>Cytophagales</taxon>
        <taxon>Cytophagaceae</taxon>
        <taxon>Spirosoma</taxon>
    </lineage>
</organism>
<dbReference type="InterPro" id="IPR019887">
    <property type="entry name" value="Tscrpt_reg_AsnC/Lrp_C"/>
</dbReference>
<dbReference type="Proteomes" id="UP000198598">
    <property type="component" value="Unassembled WGS sequence"/>
</dbReference>
<dbReference type="AlphaFoldDB" id="A0A1I2CFM4"/>
<dbReference type="GO" id="GO:0043565">
    <property type="term" value="F:sequence-specific DNA binding"/>
    <property type="evidence" value="ECO:0007669"/>
    <property type="project" value="InterPro"/>
</dbReference>
<gene>
    <name evidence="5" type="ORF">SAMN05216167_11773</name>
</gene>
<dbReference type="InterPro" id="IPR036388">
    <property type="entry name" value="WH-like_DNA-bd_sf"/>
</dbReference>
<reference evidence="5 6" key="1">
    <citation type="submission" date="2016-10" db="EMBL/GenBank/DDBJ databases">
        <authorList>
            <person name="de Groot N.N."/>
        </authorList>
    </citation>
    <scope>NUCLEOTIDE SEQUENCE [LARGE SCALE GENOMIC DNA]</scope>
    <source>
        <strain evidence="5 6">DSM 26130</strain>
    </source>
</reference>
<dbReference type="GO" id="GO:0006355">
    <property type="term" value="P:regulation of DNA-templated transcription"/>
    <property type="evidence" value="ECO:0007669"/>
    <property type="project" value="UniProtKB-ARBA"/>
</dbReference>
<dbReference type="SUPFAM" id="SSF46785">
    <property type="entry name" value="Winged helix' DNA-binding domain"/>
    <property type="match status" value="1"/>
</dbReference>
<dbReference type="CDD" id="cd00090">
    <property type="entry name" value="HTH_ARSR"/>
    <property type="match status" value="1"/>
</dbReference>
<keyword evidence="3" id="KW-0804">Transcription</keyword>
<protein>
    <submittedName>
        <fullName evidence="5">DNA-binding transcriptional regulator, Lrp family</fullName>
    </submittedName>
</protein>
<dbReference type="SUPFAM" id="SSF54909">
    <property type="entry name" value="Dimeric alpha+beta barrel"/>
    <property type="match status" value="1"/>
</dbReference>
<evidence type="ECO:0000256" key="2">
    <source>
        <dbReference type="ARBA" id="ARBA00023125"/>
    </source>
</evidence>
<dbReference type="Gene3D" id="1.10.10.10">
    <property type="entry name" value="Winged helix-like DNA-binding domain superfamily/Winged helix DNA-binding domain"/>
    <property type="match status" value="1"/>
</dbReference>
<dbReference type="Pfam" id="PF13412">
    <property type="entry name" value="HTH_24"/>
    <property type="match status" value="1"/>
</dbReference>
<dbReference type="SMART" id="SM00344">
    <property type="entry name" value="HTH_ASNC"/>
    <property type="match status" value="1"/>
</dbReference>
<dbReference type="PRINTS" id="PR00033">
    <property type="entry name" value="HTHASNC"/>
</dbReference>
<evidence type="ECO:0000259" key="4">
    <source>
        <dbReference type="PROSITE" id="PS50956"/>
    </source>
</evidence>
<dbReference type="InterPro" id="IPR000485">
    <property type="entry name" value="AsnC-type_HTH_dom"/>
</dbReference>
<evidence type="ECO:0000256" key="3">
    <source>
        <dbReference type="ARBA" id="ARBA00023163"/>
    </source>
</evidence>
<dbReference type="EMBL" id="FOLQ01000017">
    <property type="protein sequence ID" value="SFE67121.1"/>
    <property type="molecule type" value="Genomic_DNA"/>
</dbReference>
<dbReference type="Gene3D" id="3.30.70.920">
    <property type="match status" value="1"/>
</dbReference>
<dbReference type="RefSeq" id="WP_177236700.1">
    <property type="nucleotide sequence ID" value="NZ_FOLQ01000017.1"/>
</dbReference>
<dbReference type="GO" id="GO:0043200">
    <property type="term" value="P:response to amino acid"/>
    <property type="evidence" value="ECO:0007669"/>
    <property type="project" value="TreeGrafter"/>
</dbReference>
<keyword evidence="6" id="KW-1185">Reference proteome</keyword>
<dbReference type="PROSITE" id="PS50956">
    <property type="entry name" value="HTH_ASNC_2"/>
    <property type="match status" value="1"/>
</dbReference>
<accession>A0A1I2CFM4</accession>
<evidence type="ECO:0000256" key="1">
    <source>
        <dbReference type="ARBA" id="ARBA00023015"/>
    </source>
</evidence>
<dbReference type="Pfam" id="PF01037">
    <property type="entry name" value="AsnC_trans_reg"/>
    <property type="match status" value="1"/>
</dbReference>
<sequence length="162" mass="18841">MSQIEQPNRIVIELDEKDYAILRLVQENAKLTVREIASRIHLSPTPTHERIKRLEQLQVIRQYVALVDNRKVNRKVMVICQVALKEHDKQTAHDFVSGIIGFREVVECYNVSGDYDFMLKILAESIESYHDFFINYLGEVKGIRKAKSVFVMDIIKDSHIVV</sequence>
<dbReference type="InterPro" id="IPR036390">
    <property type="entry name" value="WH_DNA-bd_sf"/>
</dbReference>
<dbReference type="InterPro" id="IPR011008">
    <property type="entry name" value="Dimeric_a/b-barrel"/>
</dbReference>
<evidence type="ECO:0000313" key="6">
    <source>
        <dbReference type="Proteomes" id="UP000198598"/>
    </source>
</evidence>
<dbReference type="PANTHER" id="PTHR30154:SF34">
    <property type="entry name" value="TRANSCRIPTIONAL REGULATOR AZLB"/>
    <property type="match status" value="1"/>
</dbReference>
<dbReference type="STRING" id="662367.SAMN05216167_11773"/>
<dbReference type="InterPro" id="IPR019888">
    <property type="entry name" value="Tscrpt_reg_AsnC-like"/>
</dbReference>